<keyword evidence="3" id="KW-0804">Transcription</keyword>
<dbReference type="InterPro" id="IPR036286">
    <property type="entry name" value="LexA/Signal_pep-like_sf"/>
</dbReference>
<dbReference type="InterPro" id="IPR010744">
    <property type="entry name" value="Phage_CI_N"/>
</dbReference>
<dbReference type="InterPro" id="IPR010982">
    <property type="entry name" value="Lambda_DNA-bd_dom_sf"/>
</dbReference>
<evidence type="ECO:0000256" key="2">
    <source>
        <dbReference type="ARBA" id="ARBA00023125"/>
    </source>
</evidence>
<sequence>MDILDRITMLLGNREQKELTNYLKLNNVAFSEWKSGKSKSYRKYLIEIAEFFDVSIDYLVYGKEKSSLAEQLTADEQELLTYYKELDLMKKGQVLERAKVLFEQSKIPLKELENSVFIEYYSLPVSAGTGVDLDGCEKGMLEVKKTQLTLEANFALRVSGNSMEPVFHDGDVVLIASQPSVEIGEIGIFILNGEGFIKKFGGDRLISLNPDYDDIPLHDYDSIYCRGKVIGTV</sequence>
<dbReference type="RefSeq" id="WP_051706962.1">
    <property type="nucleotide sequence ID" value="NZ_JAOQJZ010000004.1"/>
</dbReference>
<dbReference type="Pfam" id="PF07022">
    <property type="entry name" value="Phage_CI_repr"/>
    <property type="match status" value="1"/>
</dbReference>
<evidence type="ECO:0000259" key="4">
    <source>
        <dbReference type="PROSITE" id="PS50943"/>
    </source>
</evidence>
<keyword evidence="1" id="KW-0805">Transcription regulation</keyword>
<accession>A0AAE3IJ18</accession>
<evidence type="ECO:0000313" key="6">
    <source>
        <dbReference type="Proteomes" id="UP001208131"/>
    </source>
</evidence>
<comment type="caution">
    <text evidence="5">The sequence shown here is derived from an EMBL/GenBank/DDBJ whole genome shotgun (WGS) entry which is preliminary data.</text>
</comment>
<dbReference type="SUPFAM" id="SSF51306">
    <property type="entry name" value="LexA/Signal peptidase"/>
    <property type="match status" value="1"/>
</dbReference>
<evidence type="ECO:0000256" key="3">
    <source>
        <dbReference type="ARBA" id="ARBA00023163"/>
    </source>
</evidence>
<gene>
    <name evidence="5" type="ORF">OCV57_05165</name>
</gene>
<keyword evidence="6" id="KW-1185">Reference proteome</keyword>
<name>A0AAE3IJ18_9FIRM</name>
<dbReference type="PROSITE" id="PS50943">
    <property type="entry name" value="HTH_CROC1"/>
    <property type="match status" value="1"/>
</dbReference>
<dbReference type="InterPro" id="IPR039418">
    <property type="entry name" value="LexA-like"/>
</dbReference>
<feature type="domain" description="HTH cro/C1-type" evidence="4">
    <location>
        <begin position="45"/>
        <end position="59"/>
    </location>
</feature>
<dbReference type="PANTHER" id="PTHR40661:SF1">
    <property type="entry name" value="HTH CRO_C1-TYPE DOMAIN-CONTAINING PROTEIN"/>
    <property type="match status" value="1"/>
</dbReference>
<dbReference type="GO" id="GO:0003677">
    <property type="term" value="F:DNA binding"/>
    <property type="evidence" value="ECO:0007669"/>
    <property type="project" value="UniProtKB-KW"/>
</dbReference>
<dbReference type="CDD" id="cd06529">
    <property type="entry name" value="S24_LexA-like"/>
    <property type="match status" value="1"/>
</dbReference>
<keyword evidence="2" id="KW-0238">DNA-binding</keyword>
<protein>
    <submittedName>
        <fullName evidence="5">Helix-turn-helix domain-containing protein</fullName>
    </submittedName>
</protein>
<organism evidence="5 6">
    <name type="scientific">Hominimerdicola aceti</name>
    <dbReference type="NCBI Taxonomy" id="2981726"/>
    <lineage>
        <taxon>Bacteria</taxon>
        <taxon>Bacillati</taxon>
        <taxon>Bacillota</taxon>
        <taxon>Clostridia</taxon>
        <taxon>Eubacteriales</taxon>
        <taxon>Oscillospiraceae</taxon>
        <taxon>Hominimerdicola</taxon>
    </lineage>
</organism>
<dbReference type="Pfam" id="PF00717">
    <property type="entry name" value="Peptidase_S24"/>
    <property type="match status" value="1"/>
</dbReference>
<dbReference type="EMBL" id="JAOQJZ010000004">
    <property type="protein sequence ID" value="MCU6705317.1"/>
    <property type="molecule type" value="Genomic_DNA"/>
</dbReference>
<dbReference type="InterPro" id="IPR015927">
    <property type="entry name" value="Peptidase_S24_S26A/B/C"/>
</dbReference>
<evidence type="ECO:0000313" key="5">
    <source>
        <dbReference type="EMBL" id="MCU6705317.1"/>
    </source>
</evidence>
<reference evidence="5 6" key="1">
    <citation type="journal article" date="2021" name="ISME Commun">
        <title>Automated analysis of genomic sequences facilitates high-throughput and comprehensive description of bacteria.</title>
        <authorList>
            <person name="Hitch T.C.A."/>
        </authorList>
    </citation>
    <scope>NUCLEOTIDE SEQUENCE [LARGE SCALE GENOMIC DNA]</scope>
    <source>
        <strain evidence="5 6">Sanger_31</strain>
    </source>
</reference>
<proteinExistence type="predicted"/>
<evidence type="ECO:0000256" key="1">
    <source>
        <dbReference type="ARBA" id="ARBA00023015"/>
    </source>
</evidence>
<dbReference type="AlphaFoldDB" id="A0AAE3IJ18"/>
<dbReference type="PANTHER" id="PTHR40661">
    <property type="match status" value="1"/>
</dbReference>
<dbReference type="InterPro" id="IPR001387">
    <property type="entry name" value="Cro/C1-type_HTH"/>
</dbReference>
<dbReference type="Gene3D" id="2.10.109.10">
    <property type="entry name" value="Umud Fragment, subunit A"/>
    <property type="match status" value="1"/>
</dbReference>
<dbReference type="SUPFAM" id="SSF47413">
    <property type="entry name" value="lambda repressor-like DNA-binding domains"/>
    <property type="match status" value="1"/>
</dbReference>
<dbReference type="Proteomes" id="UP001208131">
    <property type="component" value="Unassembled WGS sequence"/>
</dbReference>
<dbReference type="GO" id="GO:0045892">
    <property type="term" value="P:negative regulation of DNA-templated transcription"/>
    <property type="evidence" value="ECO:0007669"/>
    <property type="project" value="InterPro"/>
</dbReference>
<dbReference type="Gene3D" id="1.10.260.40">
    <property type="entry name" value="lambda repressor-like DNA-binding domains"/>
    <property type="match status" value="1"/>
</dbReference>